<sequence length="69" mass="8213">MKIINSNNWSPRNKSNIPIPITDPSVDLLGLLIKLYFTYSLGRFVYYRLEELVTYSFLNREDDYFNESD</sequence>
<reference evidence="2" key="1">
    <citation type="journal article" date="2008" name="J. Bacteriol.">
        <title>Ma-LMM01 infecting toxic Microcystis aeruginosa illuminates diverse cyanophage genome strategies.</title>
        <authorList>
            <person name="Yoshida T."/>
            <person name="Nagasaki K."/>
            <person name="Takashima Y."/>
            <person name="Shirai Y."/>
            <person name="Tomaru Y."/>
            <person name="Takao Y."/>
            <person name="Sakamoto S."/>
            <person name="Hiroishi S."/>
            <person name="Ogata H."/>
        </authorList>
    </citation>
    <scope>NUCLEOTIDE SEQUENCE</scope>
</reference>
<keyword evidence="2" id="KW-1185">Reference proteome</keyword>
<dbReference type="KEGG" id="vg:4484432"/>
<name>A0A7R8_9CAUD</name>
<protein>
    <submittedName>
        <fullName evidence="1">Uncharacterized protein</fullName>
    </submittedName>
</protein>
<dbReference type="EMBL" id="AB231700">
    <property type="protein sequence ID" value="BAF36245.1"/>
    <property type="molecule type" value="Genomic_DNA"/>
</dbReference>
<evidence type="ECO:0000313" key="2">
    <source>
        <dbReference type="Proteomes" id="UP000001249"/>
    </source>
</evidence>
<evidence type="ECO:0000313" key="1">
    <source>
        <dbReference type="EMBL" id="BAF36245.1"/>
    </source>
</evidence>
<dbReference type="Proteomes" id="UP000001249">
    <property type="component" value="Segment"/>
</dbReference>
<dbReference type="RefSeq" id="YP_851168.1">
    <property type="nucleotide sequence ID" value="NC_008562.1"/>
</dbReference>
<accession>A0A7R8</accession>
<proteinExistence type="predicted"/>
<organism evidence="1 2">
    <name type="scientific">Microcystis phage LMM01</name>
    <dbReference type="NCBI Taxonomy" id="2856824"/>
    <lineage>
        <taxon>Viruses</taxon>
        <taxon>Duplodnaviria</taxon>
        <taxon>Heunggongvirae</taxon>
        <taxon>Uroviricota</taxon>
        <taxon>Caudoviricetes</taxon>
        <taxon>Fukuivirus</taxon>
        <taxon>Fukuivirus LMM01</taxon>
    </lineage>
</organism>
<dbReference type="GeneID" id="4484432"/>